<dbReference type="RefSeq" id="WP_048717604.1">
    <property type="nucleotide sequence ID" value="NZ_LR134266.1"/>
</dbReference>
<dbReference type="NCBIfam" id="TIGR03949">
    <property type="entry name" value="bact_IIb_cerein"/>
    <property type="match status" value="1"/>
</dbReference>
<proteinExistence type="predicted"/>
<keyword evidence="1" id="KW-1133">Transmembrane helix</keyword>
<sequence length="52" mass="5584">MNNLQLLTTEELENTKGGVGLAEIVAISGVANFFVSVFNAGYKFGADLARRH</sequence>
<protein>
    <recommendedName>
        <fullName evidence="4">Class IIb bacteriocin, lactobin A/cerein 7B family</fullName>
    </recommendedName>
</protein>
<name>A0A3S4KZJ8_9STRE</name>
<evidence type="ECO:0000313" key="3">
    <source>
        <dbReference type="Proteomes" id="UP000270025"/>
    </source>
</evidence>
<dbReference type="InterPro" id="IPR023991">
    <property type="entry name" value="Bacteriocin_IIb_lactobn/cerein"/>
</dbReference>
<keyword evidence="1" id="KW-0812">Transmembrane</keyword>
<evidence type="ECO:0000313" key="2">
    <source>
        <dbReference type="EMBL" id="VED66545.1"/>
    </source>
</evidence>
<organism evidence="2 3">
    <name type="scientific">Streptococcus viridans</name>
    <dbReference type="NCBI Taxonomy" id="78535"/>
    <lineage>
        <taxon>Bacteria</taxon>
        <taxon>Bacillati</taxon>
        <taxon>Bacillota</taxon>
        <taxon>Bacilli</taxon>
        <taxon>Lactobacillales</taxon>
        <taxon>Streptococcaceae</taxon>
        <taxon>Streptococcus</taxon>
    </lineage>
</organism>
<keyword evidence="3" id="KW-1185">Reference proteome</keyword>
<gene>
    <name evidence="2" type="ORF">NCTC3166_00331</name>
</gene>
<dbReference type="KEGG" id="svf:NCTC3166_00331"/>
<feature type="transmembrane region" description="Helical" evidence="1">
    <location>
        <begin position="20"/>
        <end position="42"/>
    </location>
</feature>
<keyword evidence="1" id="KW-0472">Membrane</keyword>
<evidence type="ECO:0000256" key="1">
    <source>
        <dbReference type="SAM" id="Phobius"/>
    </source>
</evidence>
<dbReference type="EMBL" id="LR134266">
    <property type="protein sequence ID" value="VED66545.1"/>
    <property type="molecule type" value="Genomic_DNA"/>
</dbReference>
<dbReference type="Proteomes" id="UP000270025">
    <property type="component" value="Chromosome"/>
</dbReference>
<dbReference type="AlphaFoldDB" id="A0A3S4KZJ8"/>
<accession>A0A3S4KZJ8</accession>
<reference evidence="2 3" key="1">
    <citation type="submission" date="2018-12" db="EMBL/GenBank/DDBJ databases">
        <authorList>
            <consortium name="Pathogen Informatics"/>
        </authorList>
    </citation>
    <scope>NUCLEOTIDE SEQUENCE [LARGE SCALE GENOMIC DNA]</scope>
    <source>
        <strain evidence="2 3">NCTC3166</strain>
    </source>
</reference>
<evidence type="ECO:0008006" key="4">
    <source>
        <dbReference type="Google" id="ProtNLM"/>
    </source>
</evidence>